<dbReference type="Proteomes" id="UP000193411">
    <property type="component" value="Unassembled WGS sequence"/>
</dbReference>
<dbReference type="GO" id="GO:0006412">
    <property type="term" value="P:translation"/>
    <property type="evidence" value="ECO:0007669"/>
    <property type="project" value="InterPro"/>
</dbReference>
<protein>
    <recommendedName>
        <fullName evidence="6">Large ribosomal subunit protein mL49</fullName>
    </recommendedName>
</protein>
<feature type="non-terminal residue" evidence="7">
    <location>
        <position position="1"/>
    </location>
</feature>
<dbReference type="PANTHER" id="PTHR13477">
    <property type="entry name" value="MITOCHONDRIAL 39S RIBOSOMAL PROTEIN L49"/>
    <property type="match status" value="1"/>
</dbReference>
<sequence length="83" mass="9601">RVPYFVHRTTLAKQLPVYPKYRYKGTQVSTIVRRIEGDGKALAKEIQAAHPDWTVYYNRNSNFIEVRGLHVAPLRDLLTAKGF</sequence>
<evidence type="ECO:0000256" key="1">
    <source>
        <dbReference type="ARBA" id="ARBA00004173"/>
    </source>
</evidence>
<evidence type="ECO:0000256" key="5">
    <source>
        <dbReference type="ARBA" id="ARBA00023274"/>
    </source>
</evidence>
<evidence type="ECO:0000256" key="6">
    <source>
        <dbReference type="ARBA" id="ARBA00035191"/>
    </source>
</evidence>
<dbReference type="InterPro" id="IPR007740">
    <property type="entry name" value="Ribosomal_mL49"/>
</dbReference>
<evidence type="ECO:0000256" key="3">
    <source>
        <dbReference type="ARBA" id="ARBA00022980"/>
    </source>
</evidence>
<dbReference type="Gene3D" id="3.30.780.10">
    <property type="entry name" value="SUI1-like domain"/>
    <property type="match status" value="1"/>
</dbReference>
<comment type="caution">
    <text evidence="7">The sequence shown here is derived from an EMBL/GenBank/DDBJ whole genome shotgun (WGS) entry which is preliminary data.</text>
</comment>
<comment type="similarity">
    <text evidence="2">Belongs to the mitochondrion-specific ribosomal protein mL49 family.</text>
</comment>
<dbReference type="PANTHER" id="PTHR13477:SF0">
    <property type="entry name" value="LARGE RIBOSOMAL SUBUNIT PROTEIN ML49"/>
    <property type="match status" value="1"/>
</dbReference>
<dbReference type="OrthoDB" id="19439at2759"/>
<proteinExistence type="inferred from homology"/>
<dbReference type="AlphaFoldDB" id="A0A1Y2HZ84"/>
<evidence type="ECO:0000256" key="2">
    <source>
        <dbReference type="ARBA" id="ARBA00005677"/>
    </source>
</evidence>
<evidence type="ECO:0000256" key="4">
    <source>
        <dbReference type="ARBA" id="ARBA00023128"/>
    </source>
</evidence>
<reference evidence="7 8" key="1">
    <citation type="submission" date="2016-07" db="EMBL/GenBank/DDBJ databases">
        <title>Pervasive Adenine N6-methylation of Active Genes in Fungi.</title>
        <authorList>
            <consortium name="DOE Joint Genome Institute"/>
            <person name="Mondo S.J."/>
            <person name="Dannebaum R.O."/>
            <person name="Kuo R.C."/>
            <person name="Labutti K."/>
            <person name="Haridas S."/>
            <person name="Kuo A."/>
            <person name="Salamov A."/>
            <person name="Ahrendt S.R."/>
            <person name="Lipzen A."/>
            <person name="Sullivan W."/>
            <person name="Andreopoulos W.B."/>
            <person name="Clum A."/>
            <person name="Lindquist E."/>
            <person name="Daum C."/>
            <person name="Ramamoorthy G.K."/>
            <person name="Gryganskyi A."/>
            <person name="Culley D."/>
            <person name="Magnuson J.K."/>
            <person name="James T.Y."/>
            <person name="O'Malley M.A."/>
            <person name="Stajich J.E."/>
            <person name="Spatafora J.W."/>
            <person name="Visel A."/>
            <person name="Grigoriev I.V."/>
        </authorList>
    </citation>
    <scope>NUCLEOTIDE SEQUENCE [LARGE SCALE GENOMIC DNA]</scope>
    <source>
        <strain evidence="7 8">PL171</strain>
    </source>
</reference>
<keyword evidence="5" id="KW-0687">Ribonucleoprotein</keyword>
<dbReference type="EMBL" id="MCFL01000004">
    <property type="protein sequence ID" value="ORZ39908.1"/>
    <property type="molecule type" value="Genomic_DNA"/>
</dbReference>
<gene>
    <name evidence="7" type="ORF">BCR44DRAFT_124399</name>
</gene>
<dbReference type="GO" id="GO:0005762">
    <property type="term" value="C:mitochondrial large ribosomal subunit"/>
    <property type="evidence" value="ECO:0007669"/>
    <property type="project" value="TreeGrafter"/>
</dbReference>
<evidence type="ECO:0000313" key="8">
    <source>
        <dbReference type="Proteomes" id="UP000193411"/>
    </source>
</evidence>
<organism evidence="7 8">
    <name type="scientific">Catenaria anguillulae PL171</name>
    <dbReference type="NCBI Taxonomy" id="765915"/>
    <lineage>
        <taxon>Eukaryota</taxon>
        <taxon>Fungi</taxon>
        <taxon>Fungi incertae sedis</taxon>
        <taxon>Blastocladiomycota</taxon>
        <taxon>Blastocladiomycetes</taxon>
        <taxon>Blastocladiales</taxon>
        <taxon>Catenariaceae</taxon>
        <taxon>Catenaria</taxon>
    </lineage>
</organism>
<comment type="subcellular location">
    <subcellularLocation>
        <location evidence="1">Mitochondrion</location>
    </subcellularLocation>
</comment>
<keyword evidence="3 7" id="KW-0689">Ribosomal protein</keyword>
<name>A0A1Y2HZ84_9FUNG</name>
<keyword evidence="8" id="KW-1185">Reference proteome</keyword>
<dbReference type="STRING" id="765915.A0A1Y2HZ84"/>
<evidence type="ECO:0000313" key="7">
    <source>
        <dbReference type="EMBL" id="ORZ39908.1"/>
    </source>
</evidence>
<keyword evidence="4" id="KW-0496">Mitochondrion</keyword>
<dbReference type="Pfam" id="PF05046">
    <property type="entry name" value="Img2"/>
    <property type="match status" value="1"/>
</dbReference>
<dbReference type="GO" id="GO:0003735">
    <property type="term" value="F:structural constituent of ribosome"/>
    <property type="evidence" value="ECO:0007669"/>
    <property type="project" value="InterPro"/>
</dbReference>
<accession>A0A1Y2HZ84</accession>